<keyword evidence="4" id="KW-1185">Reference proteome</keyword>
<sequence>MFNCEALSLLCNFGLTAITLVANFLTTSKGQIYRSEFMLEMIKAAHLNAITGFLNVPALNTDDLQTKGMQAMIAACAASLEHAFNFVAKPKALDNDQSIATGSAKGSTKSRRMPSKCNKSGNKDAGTPAFSEANCGLATTKYYQSLVRRGPKYTTDTITMVWQHQEAIQKLKNAPAEDLKPKGGRALLLPAAIPPPPLWSFKPYYYLQNHTFNGLHAFFWTTF</sequence>
<evidence type="ECO:0000313" key="3">
    <source>
        <dbReference type="EMBL" id="KAG1771383.1"/>
    </source>
</evidence>
<proteinExistence type="predicted"/>
<evidence type="ECO:0000256" key="1">
    <source>
        <dbReference type="SAM" id="MobiDB-lite"/>
    </source>
</evidence>
<feature type="region of interest" description="Disordered" evidence="1">
    <location>
        <begin position="98"/>
        <end position="126"/>
    </location>
</feature>
<dbReference type="AlphaFoldDB" id="A0A9P6ZLL5"/>
<dbReference type="OrthoDB" id="2647536at2759"/>
<evidence type="ECO:0000313" key="4">
    <source>
        <dbReference type="Proteomes" id="UP000714275"/>
    </source>
</evidence>
<evidence type="ECO:0000313" key="2">
    <source>
        <dbReference type="EMBL" id="KAG1771382.1"/>
    </source>
</evidence>
<protein>
    <submittedName>
        <fullName evidence="3">Uncharacterized protein</fullName>
    </submittedName>
</protein>
<comment type="caution">
    <text evidence="3">The sequence shown here is derived from an EMBL/GenBank/DDBJ whole genome shotgun (WGS) entry which is preliminary data.</text>
</comment>
<reference evidence="3" key="1">
    <citation type="journal article" date="2020" name="New Phytol.">
        <title>Comparative genomics reveals dynamic genome evolution in host specialist ectomycorrhizal fungi.</title>
        <authorList>
            <person name="Lofgren L.A."/>
            <person name="Nguyen N.H."/>
            <person name="Vilgalys R."/>
            <person name="Ruytinx J."/>
            <person name="Liao H.L."/>
            <person name="Branco S."/>
            <person name="Kuo A."/>
            <person name="LaButti K."/>
            <person name="Lipzen A."/>
            <person name="Andreopoulos W."/>
            <person name="Pangilinan J."/>
            <person name="Riley R."/>
            <person name="Hundley H."/>
            <person name="Na H."/>
            <person name="Barry K."/>
            <person name="Grigoriev I.V."/>
            <person name="Stajich J.E."/>
            <person name="Kennedy P.G."/>
        </authorList>
    </citation>
    <scope>NUCLEOTIDE SEQUENCE</scope>
    <source>
        <strain evidence="3">DOB743</strain>
    </source>
</reference>
<gene>
    <name evidence="2" type="ORF">EV702DRAFT_1049004</name>
    <name evidence="3" type="ORF">EV702DRAFT_1049005</name>
</gene>
<name>A0A9P6ZLL5_9AGAM</name>
<dbReference type="EMBL" id="JABBWD010000059">
    <property type="protein sequence ID" value="KAG1771383.1"/>
    <property type="molecule type" value="Genomic_DNA"/>
</dbReference>
<accession>A0A9P6ZLL5</accession>
<feature type="compositionally biased region" description="Polar residues" evidence="1">
    <location>
        <begin position="98"/>
        <end position="107"/>
    </location>
</feature>
<dbReference type="Proteomes" id="UP000714275">
    <property type="component" value="Unassembled WGS sequence"/>
</dbReference>
<dbReference type="EMBL" id="JABBWD010000059">
    <property type="protein sequence ID" value="KAG1771382.1"/>
    <property type="molecule type" value="Genomic_DNA"/>
</dbReference>
<organism evidence="3 4">
    <name type="scientific">Suillus placidus</name>
    <dbReference type="NCBI Taxonomy" id="48579"/>
    <lineage>
        <taxon>Eukaryota</taxon>
        <taxon>Fungi</taxon>
        <taxon>Dikarya</taxon>
        <taxon>Basidiomycota</taxon>
        <taxon>Agaricomycotina</taxon>
        <taxon>Agaricomycetes</taxon>
        <taxon>Agaricomycetidae</taxon>
        <taxon>Boletales</taxon>
        <taxon>Suillineae</taxon>
        <taxon>Suillaceae</taxon>
        <taxon>Suillus</taxon>
    </lineage>
</organism>